<accession>A0A6J6RC81</accession>
<name>A0A6J6RC81_9ZZZZ</name>
<dbReference type="InterPro" id="IPR036291">
    <property type="entry name" value="NAD(P)-bd_dom_sf"/>
</dbReference>
<feature type="region of interest" description="Disordered" evidence="2">
    <location>
        <begin position="1"/>
        <end position="27"/>
    </location>
</feature>
<reference evidence="3" key="1">
    <citation type="submission" date="2020-05" db="EMBL/GenBank/DDBJ databases">
        <authorList>
            <person name="Chiriac C."/>
            <person name="Salcher M."/>
            <person name="Ghai R."/>
            <person name="Kavagutti S V."/>
        </authorList>
    </citation>
    <scope>NUCLEOTIDE SEQUENCE</scope>
</reference>
<evidence type="ECO:0000313" key="3">
    <source>
        <dbReference type="EMBL" id="CAB4719118.1"/>
    </source>
</evidence>
<comment type="similarity">
    <text evidence="1">Belongs to the short-chain dehydrogenases/reductases (SDR) family.</text>
</comment>
<dbReference type="SUPFAM" id="SSF51735">
    <property type="entry name" value="NAD(P)-binding Rossmann-fold domains"/>
    <property type="match status" value="1"/>
</dbReference>
<organism evidence="3">
    <name type="scientific">freshwater metagenome</name>
    <dbReference type="NCBI Taxonomy" id="449393"/>
    <lineage>
        <taxon>unclassified sequences</taxon>
        <taxon>metagenomes</taxon>
        <taxon>ecological metagenomes</taxon>
    </lineage>
</organism>
<dbReference type="PANTHER" id="PTHR42760">
    <property type="entry name" value="SHORT-CHAIN DEHYDROGENASES/REDUCTASES FAMILY MEMBER"/>
    <property type="match status" value="1"/>
</dbReference>
<dbReference type="CDD" id="cd05233">
    <property type="entry name" value="SDR_c"/>
    <property type="match status" value="1"/>
</dbReference>
<dbReference type="EMBL" id="CAEZXS010000328">
    <property type="protein sequence ID" value="CAB4719118.1"/>
    <property type="molecule type" value="Genomic_DNA"/>
</dbReference>
<proteinExistence type="inferred from homology"/>
<gene>
    <name evidence="3" type="ORF">UFOPK2582_01838</name>
</gene>
<dbReference type="Gene3D" id="3.40.50.720">
    <property type="entry name" value="NAD(P)-binding Rossmann-like Domain"/>
    <property type="match status" value="1"/>
</dbReference>
<dbReference type="Pfam" id="PF00106">
    <property type="entry name" value="adh_short"/>
    <property type="match status" value="1"/>
</dbReference>
<dbReference type="PANTHER" id="PTHR42760:SF127">
    <property type="entry name" value="3-KETOACYL-ACYL CARRIER PROTEIN REDUCTASE-RELATED"/>
    <property type="match status" value="1"/>
</dbReference>
<sequence>MTSSDRSRTEPSFGATRQPLFGSYPPDADGVEGATSAVLDPELSLHGRLAVITGGAGLLGAAMASELGARGADICLMGDDPVELRRTLSELDPSVRSVMLRCDLSSESEVLSATDFIHRMGRPVDLLIHAAGLQAPASVATGAVESLDEHYLWNLRGPYLLSQQLLPVLTSAQGQVVFFVATETDPSSVVGGDVHHTISQAAVQAFAKELRTETARLGVRVLIVDAVAQTWSDLSTEPARPSGRTVVESLAYAVVDTLTSTEMDVTELRVQRPSGPLRRERR</sequence>
<evidence type="ECO:0000256" key="1">
    <source>
        <dbReference type="ARBA" id="ARBA00006484"/>
    </source>
</evidence>
<dbReference type="PRINTS" id="PR00081">
    <property type="entry name" value="GDHRDH"/>
</dbReference>
<dbReference type="AlphaFoldDB" id="A0A6J6RC81"/>
<dbReference type="InterPro" id="IPR002347">
    <property type="entry name" value="SDR_fam"/>
</dbReference>
<evidence type="ECO:0000256" key="2">
    <source>
        <dbReference type="SAM" id="MobiDB-lite"/>
    </source>
</evidence>
<dbReference type="GO" id="GO:0048038">
    <property type="term" value="F:quinone binding"/>
    <property type="evidence" value="ECO:0007669"/>
    <property type="project" value="TreeGrafter"/>
</dbReference>
<protein>
    <submittedName>
        <fullName evidence="3">Unannotated protein</fullName>
    </submittedName>
</protein>
<dbReference type="GO" id="GO:0016616">
    <property type="term" value="F:oxidoreductase activity, acting on the CH-OH group of donors, NAD or NADP as acceptor"/>
    <property type="evidence" value="ECO:0007669"/>
    <property type="project" value="TreeGrafter"/>
</dbReference>
<dbReference type="GO" id="GO:0006633">
    <property type="term" value="P:fatty acid biosynthetic process"/>
    <property type="evidence" value="ECO:0007669"/>
    <property type="project" value="TreeGrafter"/>
</dbReference>